<evidence type="ECO:0000313" key="3">
    <source>
        <dbReference type="EMBL" id="PCG09398.1"/>
    </source>
</evidence>
<keyword evidence="2" id="KW-1133">Transmembrane helix</keyword>
<keyword evidence="2" id="KW-0812">Transmembrane</keyword>
<keyword evidence="2" id="KW-0472">Membrane</keyword>
<reference evidence="3 4" key="1">
    <citation type="submission" date="2017-09" db="EMBL/GenBank/DDBJ databases">
        <title>Sphingomonas ginsenosidimutans KACC 14949, whole genome shotgun sequence.</title>
        <authorList>
            <person name="Feng G."/>
            <person name="Zhu H."/>
        </authorList>
    </citation>
    <scope>NUCLEOTIDE SEQUENCE [LARGE SCALE GENOMIC DNA]</scope>
    <source>
        <strain evidence="3 4">KACC 14949</strain>
    </source>
</reference>
<comment type="caution">
    <text evidence="3">The sequence shown here is derived from an EMBL/GenBank/DDBJ whole genome shotgun (WGS) entry which is preliminary data.</text>
</comment>
<feature type="region of interest" description="Disordered" evidence="1">
    <location>
        <begin position="1"/>
        <end position="22"/>
    </location>
</feature>
<accession>A0A2A4I0F6</accession>
<protein>
    <submittedName>
        <fullName evidence="3">Uncharacterized protein</fullName>
    </submittedName>
</protein>
<feature type="transmembrane region" description="Helical" evidence="2">
    <location>
        <begin position="77"/>
        <end position="96"/>
    </location>
</feature>
<evidence type="ECO:0000313" key="4">
    <source>
        <dbReference type="Proteomes" id="UP000218784"/>
    </source>
</evidence>
<proteinExistence type="predicted"/>
<evidence type="ECO:0000256" key="2">
    <source>
        <dbReference type="SAM" id="Phobius"/>
    </source>
</evidence>
<evidence type="ECO:0000256" key="1">
    <source>
        <dbReference type="SAM" id="MobiDB-lite"/>
    </source>
</evidence>
<gene>
    <name evidence="3" type="ORF">COA17_05760</name>
</gene>
<dbReference type="RefSeq" id="WP_096610911.1">
    <property type="nucleotide sequence ID" value="NZ_NWVD01000002.1"/>
</dbReference>
<name>A0A2A4I0F6_9SPHN</name>
<organism evidence="3 4">
    <name type="scientific">Sphingomonas ginsenosidimutans</name>
    <dbReference type="NCBI Taxonomy" id="862134"/>
    <lineage>
        <taxon>Bacteria</taxon>
        <taxon>Pseudomonadati</taxon>
        <taxon>Pseudomonadota</taxon>
        <taxon>Alphaproteobacteria</taxon>
        <taxon>Sphingomonadales</taxon>
        <taxon>Sphingomonadaceae</taxon>
        <taxon>Sphingomonas</taxon>
    </lineage>
</organism>
<dbReference type="EMBL" id="NWVD01000002">
    <property type="protein sequence ID" value="PCG09398.1"/>
    <property type="molecule type" value="Genomic_DNA"/>
</dbReference>
<dbReference type="AlphaFoldDB" id="A0A2A4I0F6"/>
<feature type="transmembrane region" description="Helical" evidence="2">
    <location>
        <begin position="50"/>
        <end position="71"/>
    </location>
</feature>
<sequence>MTLPPSGETDQAVAAARSASDRVAGRDVTGGLIPLQRRPRRGRGGLAQRAAFIAVANLIILIAAGVVGGVVMPLGMFGALAVMMLMAAVTLAIAFAPATPVPTPERIARSELKALPMQTARWLEAQRPSLPAPAVTLLDRLDQRLDTLGVQLAALDEDSPAAADVRRLVGEQLPDFVRDYQRVPVPLRGTPRNGRTPDQQLIDGLTVIEREIGEMSAQLAQGDLDTLETRSRFLEIKYQGE</sequence>
<keyword evidence="4" id="KW-1185">Reference proteome</keyword>
<dbReference type="Proteomes" id="UP000218784">
    <property type="component" value="Unassembled WGS sequence"/>
</dbReference>